<organism evidence="3 4">
    <name type="scientific">Magallana gigas</name>
    <name type="common">Pacific oyster</name>
    <name type="synonym">Crassostrea gigas</name>
    <dbReference type="NCBI Taxonomy" id="29159"/>
    <lineage>
        <taxon>Eukaryota</taxon>
        <taxon>Metazoa</taxon>
        <taxon>Spiralia</taxon>
        <taxon>Lophotrochozoa</taxon>
        <taxon>Mollusca</taxon>
        <taxon>Bivalvia</taxon>
        <taxon>Autobranchia</taxon>
        <taxon>Pteriomorphia</taxon>
        <taxon>Ostreida</taxon>
        <taxon>Ostreoidea</taxon>
        <taxon>Ostreidae</taxon>
        <taxon>Magallana</taxon>
    </lineage>
</organism>
<sequence length="516" mass="57652">MVVGLRLIRCSKNCRGYVYRNIFSGARQYNNGWPTNYFKKIAANVCIATGIGVSALTLYTLTAECKQSPQTEEKESTADAMKVQQKQLSLEETIERARDIVQRAKDETGSPGLVVGVSINGKTVWAEGLGYADIENRIKMSPETVLRIASISKPITMAAVAKQWELGKLDLDKPVQFYVPSFPEKEINGVKVNITTRQLVSHMGGIRHYRKDYMKKNKETDEKANASKNTGQKTKNKAEEQLTEMELDEYFITKSFQSVTESLSLFKDDPLVHNPGSEFLYSTHAWTLISAILEAVAKEPFEKHIIKMAKELGMDHTYLDENSPLIYHRGRHYMKNKSGKKLINCPYVDLSYKWAGGGLLSTVTDLLQFGNVMLYSYQIPSSSSKQNSAKNSAVNQNNTVKPGFLKPETVKSVWAPLYKYGKKDDFFYGMGWFVNEENQKYGQGKQTKFCVSHTGNAVGGSSVLLILPPSSKAMDNPPKGVVVAIIVNMISVNLDPAARDVAELFENYYLGQDESA</sequence>
<protein>
    <recommendedName>
        <fullName evidence="2">Beta-lactamase-related domain-containing protein</fullName>
    </recommendedName>
</protein>
<dbReference type="InterPro" id="IPR001466">
    <property type="entry name" value="Beta-lactam-related"/>
</dbReference>
<evidence type="ECO:0000313" key="3">
    <source>
        <dbReference type="EnsemblMetazoa" id="G27532.2:cds"/>
    </source>
</evidence>
<dbReference type="Pfam" id="PF00144">
    <property type="entry name" value="Beta-lactamase"/>
    <property type="match status" value="1"/>
</dbReference>
<feature type="region of interest" description="Disordered" evidence="1">
    <location>
        <begin position="217"/>
        <end position="237"/>
    </location>
</feature>
<name>A0A8W8LCU8_MAGGI</name>
<reference evidence="3" key="1">
    <citation type="submission" date="2022-08" db="UniProtKB">
        <authorList>
            <consortium name="EnsemblMetazoa"/>
        </authorList>
    </citation>
    <scope>IDENTIFICATION</scope>
    <source>
        <strain evidence="3">05x7-T-G4-1.051#20</strain>
    </source>
</reference>
<dbReference type="SUPFAM" id="SSF56601">
    <property type="entry name" value="beta-lactamase/transpeptidase-like"/>
    <property type="match status" value="1"/>
</dbReference>
<proteinExistence type="predicted"/>
<feature type="domain" description="Beta-lactamase-related" evidence="2">
    <location>
        <begin position="98"/>
        <end position="488"/>
    </location>
</feature>
<dbReference type="GO" id="GO:0005739">
    <property type="term" value="C:mitochondrion"/>
    <property type="evidence" value="ECO:0007669"/>
    <property type="project" value="TreeGrafter"/>
</dbReference>
<dbReference type="Gene3D" id="3.40.710.10">
    <property type="entry name" value="DD-peptidase/beta-lactamase superfamily"/>
    <property type="match status" value="1"/>
</dbReference>
<dbReference type="GO" id="GO:0008233">
    <property type="term" value="F:peptidase activity"/>
    <property type="evidence" value="ECO:0007669"/>
    <property type="project" value="TreeGrafter"/>
</dbReference>
<keyword evidence="4" id="KW-1185">Reference proteome</keyword>
<dbReference type="InterPro" id="IPR052794">
    <property type="entry name" value="Mito_Ser_Protease_LACTB"/>
</dbReference>
<accession>A0A8W8LCU8</accession>
<dbReference type="PANTHER" id="PTHR46520">
    <property type="entry name" value="SERINE BETA-LACTAMASE-LIKE PROTEIN LACTB, MITOCHONDRIAL"/>
    <property type="match status" value="1"/>
</dbReference>
<dbReference type="GO" id="GO:0019216">
    <property type="term" value="P:regulation of lipid metabolic process"/>
    <property type="evidence" value="ECO:0007669"/>
    <property type="project" value="TreeGrafter"/>
</dbReference>
<dbReference type="Proteomes" id="UP000005408">
    <property type="component" value="Unassembled WGS sequence"/>
</dbReference>
<dbReference type="EnsemblMetazoa" id="G27532.2">
    <property type="protein sequence ID" value="G27532.2:cds"/>
    <property type="gene ID" value="G27532"/>
</dbReference>
<dbReference type="AlphaFoldDB" id="A0A8W8LCU8"/>
<dbReference type="GO" id="GO:0006508">
    <property type="term" value="P:proteolysis"/>
    <property type="evidence" value="ECO:0007669"/>
    <property type="project" value="TreeGrafter"/>
</dbReference>
<evidence type="ECO:0000313" key="4">
    <source>
        <dbReference type="Proteomes" id="UP000005408"/>
    </source>
</evidence>
<evidence type="ECO:0000256" key="1">
    <source>
        <dbReference type="SAM" id="MobiDB-lite"/>
    </source>
</evidence>
<dbReference type="InterPro" id="IPR012338">
    <property type="entry name" value="Beta-lactam/transpept-like"/>
</dbReference>
<dbReference type="PANTHER" id="PTHR46520:SF1">
    <property type="entry name" value="SERINE BETA-LACTAMASE-LIKE PROTEIN LACTB, MITOCHONDRIAL"/>
    <property type="match status" value="1"/>
</dbReference>
<evidence type="ECO:0000259" key="2">
    <source>
        <dbReference type="Pfam" id="PF00144"/>
    </source>
</evidence>